<dbReference type="EMBL" id="FCOC02000024">
    <property type="protein sequence ID" value="SAL50730.1"/>
    <property type="molecule type" value="Genomic_DNA"/>
</dbReference>
<name>A0A158I3Y3_CABSO</name>
<organism evidence="1 2">
    <name type="scientific">Caballeronia sordidicola</name>
    <name type="common">Burkholderia sordidicola</name>
    <dbReference type="NCBI Taxonomy" id="196367"/>
    <lineage>
        <taxon>Bacteria</taxon>
        <taxon>Pseudomonadati</taxon>
        <taxon>Pseudomonadota</taxon>
        <taxon>Betaproteobacteria</taxon>
        <taxon>Burkholderiales</taxon>
        <taxon>Burkholderiaceae</taxon>
        <taxon>Caballeronia</taxon>
    </lineage>
</organism>
<dbReference type="PANTHER" id="PTHR35560:SF3">
    <property type="entry name" value="PEPTIDASE S9 PROLYL OLIGOPEPTIDASE CATALYTIC DOMAIN-CONTAINING PROTEIN"/>
    <property type="match status" value="1"/>
</dbReference>
<reference evidence="1 2" key="1">
    <citation type="submission" date="2016-01" db="EMBL/GenBank/DDBJ databases">
        <authorList>
            <person name="Oliw E.H."/>
        </authorList>
    </citation>
    <scope>NUCLEOTIDE SEQUENCE [LARGE SCALE GENOMIC DNA]</scope>
    <source>
        <strain evidence="1">LMG 22029</strain>
    </source>
</reference>
<dbReference type="OrthoDB" id="1094867at2"/>
<evidence type="ECO:0008006" key="3">
    <source>
        <dbReference type="Google" id="ProtNLM"/>
    </source>
</evidence>
<dbReference type="SUPFAM" id="SSF53474">
    <property type="entry name" value="alpha/beta-Hydrolases"/>
    <property type="match status" value="1"/>
</dbReference>
<gene>
    <name evidence="1" type="ORF">AWB64_05381</name>
</gene>
<sequence length="337" mass="36485">MTLFFGKPRNERPVSAVGNAWLRVTTPRGTGTVPFYRSMEERDAADISRIVILLHGRLRDADAYLLSAQNALAAALTDPARTLLLVPQFLATADIEAHGLPADALHWEWTSWMGGDDALGPAPISSFDVLDAFIEQFADRSRYPALRDVVVAGHSGGAQVAHRYAIVGRGCSVAGVHCRYVIANPSSYVYFDSMRPDAEGVLRPANTDACSGVDDWKYGVLHAPRYVQPAQFDTLEQRYAAADVIYLLGQEDCDPRHEALDLSCSAAAQGPHRLARGRSYFAYIKSRHEALAHQCWEVPGVGHNGAAMLGSHEGVRALFGVKRSAQAPNASTAGATD</sequence>
<evidence type="ECO:0000313" key="2">
    <source>
        <dbReference type="Proteomes" id="UP000054893"/>
    </source>
</evidence>
<dbReference type="InterPro" id="IPR029058">
    <property type="entry name" value="AB_hydrolase_fold"/>
</dbReference>
<dbReference type="Gene3D" id="3.40.50.1820">
    <property type="entry name" value="alpha/beta hydrolase"/>
    <property type="match status" value="1"/>
</dbReference>
<proteinExistence type="predicted"/>
<dbReference type="RefSeq" id="WP_060858366.1">
    <property type="nucleotide sequence ID" value="NZ_FCOC02000024.1"/>
</dbReference>
<dbReference type="PANTHER" id="PTHR35560">
    <property type="entry name" value="BLL0132 PROTEIN"/>
    <property type="match status" value="1"/>
</dbReference>
<evidence type="ECO:0000313" key="1">
    <source>
        <dbReference type="EMBL" id="SAL50730.1"/>
    </source>
</evidence>
<dbReference type="AlphaFoldDB" id="A0A158I3Y3"/>
<protein>
    <recommendedName>
        <fullName evidence="3">Alpha/beta hydrolase family protein</fullName>
    </recommendedName>
</protein>
<dbReference type="Proteomes" id="UP000054893">
    <property type="component" value="Unassembled WGS sequence"/>
</dbReference>
<accession>A0A158I3Y3</accession>